<dbReference type="InterPro" id="IPR008254">
    <property type="entry name" value="Flavodoxin/NO_synth"/>
</dbReference>
<feature type="domain" description="Flavodoxin-like" evidence="1">
    <location>
        <begin position="25"/>
        <end position="157"/>
    </location>
</feature>
<dbReference type="Pfam" id="PF12682">
    <property type="entry name" value="Flavodoxin_4"/>
    <property type="match status" value="1"/>
</dbReference>
<name>A0ABW1UPA1_9LACO</name>
<dbReference type="InterPro" id="IPR029039">
    <property type="entry name" value="Flavoprotein-like_sf"/>
</dbReference>
<proteinExistence type="predicted"/>
<dbReference type="Gene3D" id="3.40.50.360">
    <property type="match status" value="1"/>
</dbReference>
<dbReference type="PANTHER" id="PTHR39201:SF1">
    <property type="entry name" value="FLAVODOXIN-LIKE DOMAIN-CONTAINING PROTEIN"/>
    <property type="match status" value="1"/>
</dbReference>
<keyword evidence="3" id="KW-1185">Reference proteome</keyword>
<reference evidence="3" key="1">
    <citation type="journal article" date="2019" name="Int. J. Syst. Evol. Microbiol.">
        <title>The Global Catalogue of Microorganisms (GCM) 10K type strain sequencing project: providing services to taxonomists for standard genome sequencing and annotation.</title>
        <authorList>
            <consortium name="The Broad Institute Genomics Platform"/>
            <consortium name="The Broad Institute Genome Sequencing Center for Infectious Disease"/>
            <person name="Wu L."/>
            <person name="Ma J."/>
        </authorList>
    </citation>
    <scope>NUCLEOTIDE SEQUENCE [LARGE SCALE GENOMIC DNA]</scope>
    <source>
        <strain evidence="3">CCM 8897</strain>
    </source>
</reference>
<dbReference type="SUPFAM" id="SSF52218">
    <property type="entry name" value="Flavoproteins"/>
    <property type="match status" value="1"/>
</dbReference>
<evidence type="ECO:0000259" key="1">
    <source>
        <dbReference type="Pfam" id="PF12682"/>
    </source>
</evidence>
<accession>A0ABW1UPA1</accession>
<dbReference type="EMBL" id="JBHSSM010000021">
    <property type="protein sequence ID" value="MFC6315782.1"/>
    <property type="molecule type" value="Genomic_DNA"/>
</dbReference>
<dbReference type="Proteomes" id="UP001596310">
    <property type="component" value="Unassembled WGS sequence"/>
</dbReference>
<gene>
    <name evidence="2" type="ORF">ACFQHW_09430</name>
</gene>
<dbReference type="RefSeq" id="WP_125601936.1">
    <property type="nucleotide sequence ID" value="NZ_JBHSSM010000021.1"/>
</dbReference>
<organism evidence="2 3">
    <name type="scientific">Lapidilactobacillus achengensis</name>
    <dbReference type="NCBI Taxonomy" id="2486000"/>
    <lineage>
        <taxon>Bacteria</taxon>
        <taxon>Bacillati</taxon>
        <taxon>Bacillota</taxon>
        <taxon>Bacilli</taxon>
        <taxon>Lactobacillales</taxon>
        <taxon>Lactobacillaceae</taxon>
        <taxon>Lapidilactobacillus</taxon>
    </lineage>
</organism>
<evidence type="ECO:0000313" key="3">
    <source>
        <dbReference type="Proteomes" id="UP001596310"/>
    </source>
</evidence>
<comment type="caution">
    <text evidence="2">The sequence shown here is derived from an EMBL/GenBank/DDBJ whole genome shotgun (WGS) entry which is preliminary data.</text>
</comment>
<evidence type="ECO:0000313" key="2">
    <source>
        <dbReference type="EMBL" id="MFC6315782.1"/>
    </source>
</evidence>
<protein>
    <submittedName>
        <fullName evidence="2">Flavodoxin</fullName>
    </submittedName>
</protein>
<dbReference type="PANTHER" id="PTHR39201">
    <property type="entry name" value="EXPORTED PROTEIN-RELATED"/>
    <property type="match status" value="1"/>
</dbReference>
<sequence length="175" mass="18969">MAPLILYFSHPGENFVAGKVRPLTEGNTAVLAKMLGQKVGGTLQALLPVTPYPLAYQETVTRSKAELAQSAAVAWQPLVQEPRPAQPLFLGFPIWWGTLPVIVSDYLRSHDWAGQPIYPFCTHEGSGGGDTARQLTQLCAGAQLHPALIVRGSRAAQADLLLINWLAANYDDCHL</sequence>